<dbReference type="EMBL" id="AP024169">
    <property type="protein sequence ID" value="BCN32889.1"/>
    <property type="molecule type" value="Genomic_DNA"/>
</dbReference>
<dbReference type="Proteomes" id="UP000595897">
    <property type="component" value="Chromosome"/>
</dbReference>
<dbReference type="KEGG" id="ahb:bsdtb5_41840"/>
<name>A0A7R7EPZ1_9FIRM</name>
<keyword evidence="1" id="KW-0677">Repeat</keyword>
<evidence type="ECO:0000256" key="2">
    <source>
        <dbReference type="SAM" id="MobiDB-lite"/>
    </source>
</evidence>
<organism evidence="5 6">
    <name type="scientific">Anaeromicropila herbilytica</name>
    <dbReference type="NCBI Taxonomy" id="2785025"/>
    <lineage>
        <taxon>Bacteria</taxon>
        <taxon>Bacillati</taxon>
        <taxon>Bacillota</taxon>
        <taxon>Clostridia</taxon>
        <taxon>Lachnospirales</taxon>
        <taxon>Lachnospiraceae</taxon>
        <taxon>Anaeromicropila</taxon>
    </lineage>
</organism>
<dbReference type="Pfam" id="PF15902">
    <property type="entry name" value="Sortilin-Vps10"/>
    <property type="match status" value="1"/>
</dbReference>
<gene>
    <name evidence="5" type="ORF">bsdtb5_41840</name>
</gene>
<dbReference type="SUPFAM" id="SSF50939">
    <property type="entry name" value="Sialidases"/>
    <property type="match status" value="1"/>
</dbReference>
<dbReference type="CDD" id="cd15482">
    <property type="entry name" value="Sialidase_non-viral"/>
    <property type="match status" value="1"/>
</dbReference>
<dbReference type="InterPro" id="IPR015943">
    <property type="entry name" value="WD40/YVTN_repeat-like_dom_sf"/>
</dbReference>
<evidence type="ECO:0000256" key="1">
    <source>
        <dbReference type="ARBA" id="ARBA00022737"/>
    </source>
</evidence>
<feature type="compositionally biased region" description="Low complexity" evidence="2">
    <location>
        <begin position="36"/>
        <end position="65"/>
    </location>
</feature>
<feature type="domain" description="Sortilin N-terminal" evidence="4">
    <location>
        <begin position="134"/>
        <end position="283"/>
    </location>
</feature>
<dbReference type="Gene3D" id="2.130.10.10">
    <property type="entry name" value="YVTN repeat-like/Quinoprotein amine dehydrogenase"/>
    <property type="match status" value="1"/>
</dbReference>
<feature type="chain" id="PRO_5039628310" description="Sortilin N-terminal domain-containing protein" evidence="3">
    <location>
        <begin position="25"/>
        <end position="295"/>
    </location>
</feature>
<dbReference type="InterPro" id="IPR031778">
    <property type="entry name" value="Sortilin_N"/>
</dbReference>
<dbReference type="RefSeq" id="WP_271713893.1">
    <property type="nucleotide sequence ID" value="NZ_AP024169.1"/>
</dbReference>
<feature type="region of interest" description="Disordered" evidence="2">
    <location>
        <begin position="34"/>
        <end position="65"/>
    </location>
</feature>
<evidence type="ECO:0000313" key="5">
    <source>
        <dbReference type="EMBL" id="BCN32889.1"/>
    </source>
</evidence>
<sequence>MRKKIILTISLVICLVACSNQTLVNSNIKETPQNISTTVESSTSTSKPTSTPVFEPSISPSIEPSNTPIKQTPISYLPNPKKKWSPNHGITYVKYKNVGHYDDTEEYVFINKNVGWKGYIEPAGAGEDRLILSKTTDGGKSWQRMEDSATVSSAIIGGDILFINSKVGWIIHNIPQNGRLTSYKTTDGGETWKEQNIDVPPQYSDIQFSTCLPVFFSQEDGIMFAWCKDSSNNYEDTEPVTFITHDGGKTWRLNSKKSIDESFKWSINQKDDSTKVIYKKEKWKSIDHVEWIKIN</sequence>
<dbReference type="InterPro" id="IPR036278">
    <property type="entry name" value="Sialidase_sf"/>
</dbReference>
<reference evidence="5 6" key="1">
    <citation type="submission" date="2020-11" db="EMBL/GenBank/DDBJ databases">
        <title>Draft genome sequencing of a Lachnospiraceae strain isolated from anoxic soil subjected to BSD treatment.</title>
        <authorList>
            <person name="Uek A."/>
            <person name="Tonouchi A."/>
        </authorList>
    </citation>
    <scope>NUCLEOTIDE SEQUENCE [LARGE SCALE GENOMIC DNA]</scope>
    <source>
        <strain evidence="5 6">TB5</strain>
    </source>
</reference>
<proteinExistence type="predicted"/>
<feature type="signal peptide" evidence="3">
    <location>
        <begin position="1"/>
        <end position="24"/>
    </location>
</feature>
<evidence type="ECO:0000313" key="6">
    <source>
        <dbReference type="Proteomes" id="UP000595897"/>
    </source>
</evidence>
<keyword evidence="3" id="KW-0732">Signal</keyword>
<accession>A0A7R7EPZ1</accession>
<evidence type="ECO:0000259" key="4">
    <source>
        <dbReference type="Pfam" id="PF15902"/>
    </source>
</evidence>
<keyword evidence="6" id="KW-1185">Reference proteome</keyword>
<evidence type="ECO:0000256" key="3">
    <source>
        <dbReference type="SAM" id="SignalP"/>
    </source>
</evidence>
<protein>
    <recommendedName>
        <fullName evidence="4">Sortilin N-terminal domain-containing protein</fullName>
    </recommendedName>
</protein>
<dbReference type="AlphaFoldDB" id="A0A7R7EPZ1"/>